<dbReference type="Pfam" id="PF00076">
    <property type="entry name" value="RRM_1"/>
    <property type="match status" value="1"/>
</dbReference>
<evidence type="ECO:0000259" key="4">
    <source>
        <dbReference type="PROSITE" id="PS50102"/>
    </source>
</evidence>
<dbReference type="PROSITE" id="PS50102">
    <property type="entry name" value="RRM"/>
    <property type="match status" value="1"/>
</dbReference>
<dbReference type="EMBL" id="UZAE01001086">
    <property type="protein sequence ID" value="VDN98142.1"/>
    <property type="molecule type" value="Genomic_DNA"/>
</dbReference>
<dbReference type="InterPro" id="IPR050502">
    <property type="entry name" value="Euk_RNA-bind_prot"/>
</dbReference>
<keyword evidence="1 2" id="KW-0694">RNA-binding</keyword>
<reference evidence="5 6" key="2">
    <citation type="submission" date="2018-11" db="EMBL/GenBank/DDBJ databases">
        <authorList>
            <consortium name="Pathogen Informatics"/>
        </authorList>
    </citation>
    <scope>NUCLEOTIDE SEQUENCE [LARGE SCALE GENOMIC DNA]</scope>
</reference>
<keyword evidence="6" id="KW-1185">Reference proteome</keyword>
<dbReference type="OrthoDB" id="6230362at2759"/>
<evidence type="ECO:0000313" key="7">
    <source>
        <dbReference type="WBParaSite" id="HNAJ_0000228401-mRNA-1"/>
    </source>
</evidence>
<dbReference type="Gene3D" id="3.30.70.330">
    <property type="match status" value="2"/>
</dbReference>
<accession>A0A0R3T5E6</accession>
<feature type="compositionally biased region" description="Basic and acidic residues" evidence="3">
    <location>
        <begin position="245"/>
        <end position="256"/>
    </location>
</feature>
<feature type="region of interest" description="Disordered" evidence="3">
    <location>
        <begin position="203"/>
        <end position="348"/>
    </location>
</feature>
<feature type="compositionally biased region" description="Gly residues" evidence="3">
    <location>
        <begin position="229"/>
        <end position="243"/>
    </location>
</feature>
<dbReference type="Proteomes" id="UP000278807">
    <property type="component" value="Unassembled WGS sequence"/>
</dbReference>
<gene>
    <name evidence="5" type="ORF">HNAJ_LOCUS2283</name>
</gene>
<dbReference type="SUPFAM" id="SSF54928">
    <property type="entry name" value="RNA-binding domain, RBD"/>
    <property type="match status" value="2"/>
</dbReference>
<protein>
    <submittedName>
        <fullName evidence="7">RRM domain-containing protein</fullName>
    </submittedName>
</protein>
<evidence type="ECO:0000256" key="2">
    <source>
        <dbReference type="PROSITE-ProRule" id="PRU00176"/>
    </source>
</evidence>
<sequence>MYSRNSSAPKAQTLCVFNYPEGMDENDLYASFPNALSISSQHNGSSPSCLIKFQSDADCQAAYAECQSGKMIGGRPIQATLVPADDRNHSRGGYGGSSGSRDHYSRNDREGDRGSPRRSHGTSGGSASADCVLTLRNLAWSVTEDDLYQEFPRAVSANIKMDERNRSRGFGSVTFANPSDCRNAEAECQDKQMNGRQVRAEIGHPVERNRDDFRGGRGGGRPYFDRYNNGGGGRRGSYGGAGDDGPPRRRFDDVDGGRSSWGSHSGGGGGGGRDFGNRRGGFGGGGGFDRNSGRGGFERPGRERSPTSSGPVGRRPRGGPASGGARITSAVIRRIPGDSSDSDFDNRG</sequence>
<dbReference type="WBParaSite" id="HNAJ_0000228401-mRNA-1">
    <property type="protein sequence ID" value="HNAJ_0000228401-mRNA-1"/>
    <property type="gene ID" value="HNAJ_0000228401"/>
</dbReference>
<feature type="compositionally biased region" description="Basic and acidic residues" evidence="3">
    <location>
        <begin position="100"/>
        <end position="115"/>
    </location>
</feature>
<evidence type="ECO:0000256" key="3">
    <source>
        <dbReference type="SAM" id="MobiDB-lite"/>
    </source>
</evidence>
<dbReference type="InterPro" id="IPR012677">
    <property type="entry name" value="Nucleotide-bd_a/b_plait_sf"/>
</dbReference>
<dbReference type="AlphaFoldDB" id="A0A0R3T5E6"/>
<reference evidence="7" key="1">
    <citation type="submission" date="2017-02" db="UniProtKB">
        <authorList>
            <consortium name="WormBaseParasite"/>
        </authorList>
    </citation>
    <scope>IDENTIFICATION</scope>
</reference>
<dbReference type="STRING" id="102285.A0A0R3T5E6"/>
<feature type="compositionally biased region" description="Basic and acidic residues" evidence="3">
    <location>
        <begin position="203"/>
        <end position="215"/>
    </location>
</feature>
<proteinExistence type="predicted"/>
<evidence type="ECO:0000313" key="5">
    <source>
        <dbReference type="EMBL" id="VDN98142.1"/>
    </source>
</evidence>
<feature type="domain" description="RRM" evidence="4">
    <location>
        <begin position="131"/>
        <end position="205"/>
    </location>
</feature>
<feature type="compositionally biased region" description="Gly residues" evidence="3">
    <location>
        <begin position="264"/>
        <end position="288"/>
    </location>
</feature>
<evidence type="ECO:0000256" key="1">
    <source>
        <dbReference type="ARBA" id="ARBA00022884"/>
    </source>
</evidence>
<dbReference type="InterPro" id="IPR035979">
    <property type="entry name" value="RBD_domain_sf"/>
</dbReference>
<organism evidence="7">
    <name type="scientific">Rodentolepis nana</name>
    <name type="common">Dwarf tapeworm</name>
    <name type="synonym">Hymenolepis nana</name>
    <dbReference type="NCBI Taxonomy" id="102285"/>
    <lineage>
        <taxon>Eukaryota</taxon>
        <taxon>Metazoa</taxon>
        <taxon>Spiralia</taxon>
        <taxon>Lophotrochozoa</taxon>
        <taxon>Platyhelminthes</taxon>
        <taxon>Cestoda</taxon>
        <taxon>Eucestoda</taxon>
        <taxon>Cyclophyllidea</taxon>
        <taxon>Hymenolepididae</taxon>
        <taxon>Rodentolepis</taxon>
    </lineage>
</organism>
<dbReference type="InterPro" id="IPR000504">
    <property type="entry name" value="RRM_dom"/>
</dbReference>
<dbReference type="PANTHER" id="PTHR48025:SF1">
    <property type="entry name" value="RRM DOMAIN-CONTAINING PROTEIN"/>
    <property type="match status" value="1"/>
</dbReference>
<dbReference type="PANTHER" id="PTHR48025">
    <property type="entry name" value="OS02G0815200 PROTEIN"/>
    <property type="match status" value="1"/>
</dbReference>
<feature type="compositionally biased region" description="Basic and acidic residues" evidence="3">
    <location>
        <begin position="296"/>
        <end position="305"/>
    </location>
</feature>
<feature type="region of interest" description="Disordered" evidence="3">
    <location>
        <begin position="82"/>
        <end position="127"/>
    </location>
</feature>
<dbReference type="GO" id="GO:0003729">
    <property type="term" value="F:mRNA binding"/>
    <property type="evidence" value="ECO:0007669"/>
    <property type="project" value="TreeGrafter"/>
</dbReference>
<name>A0A0R3T5E6_RODNA</name>
<evidence type="ECO:0000313" key="6">
    <source>
        <dbReference type="Proteomes" id="UP000278807"/>
    </source>
</evidence>
<dbReference type="SMART" id="SM00360">
    <property type="entry name" value="RRM"/>
    <property type="match status" value="2"/>
</dbReference>